<dbReference type="Proteomes" id="UP000095751">
    <property type="component" value="Unassembled WGS sequence"/>
</dbReference>
<dbReference type="InParanoid" id="A0A1E7ES96"/>
<feature type="compositionally biased region" description="Polar residues" evidence="1">
    <location>
        <begin position="215"/>
        <end position="225"/>
    </location>
</feature>
<keyword evidence="4" id="KW-1185">Reference proteome</keyword>
<dbReference type="EMBL" id="KV784379">
    <property type="protein sequence ID" value="OEU08717.1"/>
    <property type="molecule type" value="Genomic_DNA"/>
</dbReference>
<feature type="region of interest" description="Disordered" evidence="1">
    <location>
        <begin position="212"/>
        <end position="243"/>
    </location>
</feature>
<feature type="compositionally biased region" description="Basic and acidic residues" evidence="1">
    <location>
        <begin position="100"/>
        <end position="114"/>
    </location>
</feature>
<keyword evidence="2" id="KW-0472">Membrane</keyword>
<evidence type="ECO:0000313" key="3">
    <source>
        <dbReference type="EMBL" id="OEU08717.1"/>
    </source>
</evidence>
<reference evidence="3 4" key="1">
    <citation type="submission" date="2016-09" db="EMBL/GenBank/DDBJ databases">
        <title>Extensive genetic diversity and differential bi-allelic expression allows diatom success in the polar Southern Ocean.</title>
        <authorList>
            <consortium name="DOE Joint Genome Institute"/>
            <person name="Mock T."/>
            <person name="Otillar R.P."/>
            <person name="Strauss J."/>
            <person name="Dupont C."/>
            <person name="Frickenhaus S."/>
            <person name="Maumus F."/>
            <person name="Mcmullan M."/>
            <person name="Sanges R."/>
            <person name="Schmutz J."/>
            <person name="Toseland A."/>
            <person name="Valas R."/>
            <person name="Veluchamy A."/>
            <person name="Ward B.J."/>
            <person name="Allen A."/>
            <person name="Barry K."/>
            <person name="Falciatore A."/>
            <person name="Ferrante M."/>
            <person name="Fortunato A.E."/>
            <person name="Gloeckner G."/>
            <person name="Gruber A."/>
            <person name="Hipkin R."/>
            <person name="Janech M."/>
            <person name="Kroth P."/>
            <person name="Leese F."/>
            <person name="Lindquist E."/>
            <person name="Lyon B.R."/>
            <person name="Martin J."/>
            <person name="Mayer C."/>
            <person name="Parker M."/>
            <person name="Quesneville H."/>
            <person name="Raymond J."/>
            <person name="Uhlig C."/>
            <person name="Valentin K.U."/>
            <person name="Worden A.Z."/>
            <person name="Armbrust E.V."/>
            <person name="Bowler C."/>
            <person name="Green B."/>
            <person name="Moulton V."/>
            <person name="Van Oosterhout C."/>
            <person name="Grigoriev I."/>
        </authorList>
    </citation>
    <scope>NUCLEOTIDE SEQUENCE [LARGE SCALE GENOMIC DNA]</scope>
    <source>
        <strain evidence="3 4">CCMP1102</strain>
    </source>
</reference>
<evidence type="ECO:0000256" key="1">
    <source>
        <dbReference type="SAM" id="MobiDB-lite"/>
    </source>
</evidence>
<gene>
    <name evidence="3" type="ORF">FRACYDRAFT_249618</name>
</gene>
<dbReference type="AlphaFoldDB" id="A0A1E7ES96"/>
<accession>A0A1E7ES96</accession>
<evidence type="ECO:0000256" key="2">
    <source>
        <dbReference type="SAM" id="Phobius"/>
    </source>
</evidence>
<keyword evidence="2" id="KW-0812">Transmembrane</keyword>
<feature type="transmembrane region" description="Helical" evidence="2">
    <location>
        <begin position="147"/>
        <end position="170"/>
    </location>
</feature>
<sequence>MSPVVVVSTAAAQAALGETAPLEAKESCLTNGTKSATSSQASPPKQQQQVNTLSSSSAFTGLLPELTNINYLKEIDTEQHQQQPLALTASSGLLIGNDTDSPRSHDSAEHRDETKVEWKSSVSLQCVCKHDQCMHKLTCAHLEARQFWFFTIPQALVTMLGGLLAFLCAADKFTCGTDRSVEMAVGSFAVVSVFMQTVERVSVGENDIANRKNDNSNNISYNSPSMIKDTEGNQGGKTNKTNTSESQCIELRYQQSSQGCKSFVELSISEAFELLHTELMVTLDKNSMQHFEDKVGSDWYLNLYLGACDRLCAEITSYSYWPLFVPNSNRVVSNTMKLIQRDWKEGENFWLKEI</sequence>
<organism evidence="3 4">
    <name type="scientific">Fragilariopsis cylindrus CCMP1102</name>
    <dbReference type="NCBI Taxonomy" id="635003"/>
    <lineage>
        <taxon>Eukaryota</taxon>
        <taxon>Sar</taxon>
        <taxon>Stramenopiles</taxon>
        <taxon>Ochrophyta</taxon>
        <taxon>Bacillariophyta</taxon>
        <taxon>Bacillariophyceae</taxon>
        <taxon>Bacillariophycidae</taxon>
        <taxon>Bacillariales</taxon>
        <taxon>Bacillariaceae</taxon>
        <taxon>Fragilariopsis</taxon>
    </lineage>
</organism>
<protein>
    <submittedName>
        <fullName evidence="3">Uncharacterized protein</fullName>
    </submittedName>
</protein>
<keyword evidence="2" id="KW-1133">Transmembrane helix</keyword>
<proteinExistence type="predicted"/>
<feature type="region of interest" description="Disordered" evidence="1">
    <location>
        <begin position="92"/>
        <end position="114"/>
    </location>
</feature>
<dbReference type="KEGG" id="fcy:FRACYDRAFT_249618"/>
<evidence type="ECO:0000313" key="4">
    <source>
        <dbReference type="Proteomes" id="UP000095751"/>
    </source>
</evidence>
<name>A0A1E7ES96_9STRA</name>